<evidence type="ECO:0000259" key="1">
    <source>
        <dbReference type="PROSITE" id="PS50943"/>
    </source>
</evidence>
<feature type="domain" description="HTH cro/C1-type" evidence="1">
    <location>
        <begin position="6"/>
        <end position="61"/>
    </location>
</feature>
<dbReference type="InterPro" id="IPR010982">
    <property type="entry name" value="Lambda_DNA-bd_dom_sf"/>
</dbReference>
<name>A0A8S5RAB4_9VIRU</name>
<evidence type="ECO:0000313" key="2">
    <source>
        <dbReference type="EMBL" id="DAE27924.1"/>
    </source>
</evidence>
<dbReference type="Gene3D" id="1.10.260.40">
    <property type="entry name" value="lambda repressor-like DNA-binding domains"/>
    <property type="match status" value="1"/>
</dbReference>
<dbReference type="Pfam" id="PF20075">
    <property type="entry name" value="DUF6471"/>
    <property type="match status" value="1"/>
</dbReference>
<dbReference type="GO" id="GO:0003677">
    <property type="term" value="F:DNA binding"/>
    <property type="evidence" value="ECO:0007669"/>
    <property type="project" value="InterPro"/>
</dbReference>
<dbReference type="EMBL" id="BK015846">
    <property type="protein sequence ID" value="DAE27924.1"/>
    <property type="molecule type" value="Genomic_DNA"/>
</dbReference>
<organism evidence="2">
    <name type="scientific">virus sp. ctDYl1</name>
    <dbReference type="NCBI Taxonomy" id="2826795"/>
    <lineage>
        <taxon>Viruses</taxon>
    </lineage>
</organism>
<proteinExistence type="predicted"/>
<reference evidence="2" key="1">
    <citation type="journal article" date="2021" name="Proc. Natl. Acad. Sci. U.S.A.">
        <title>A Catalog of Tens of Thousands of Viruses from Human Metagenomes Reveals Hidden Associations with Chronic Diseases.</title>
        <authorList>
            <person name="Tisza M.J."/>
            <person name="Buck C.B."/>
        </authorList>
    </citation>
    <scope>NUCLEOTIDE SEQUENCE</scope>
    <source>
        <strain evidence="2">CtDYl1</strain>
    </source>
</reference>
<accession>A0A8S5RAB4</accession>
<dbReference type="SUPFAM" id="SSF47413">
    <property type="entry name" value="lambda repressor-like DNA-binding domains"/>
    <property type="match status" value="1"/>
</dbReference>
<protein>
    <submittedName>
        <fullName evidence="2">LAMBDA REPRESSOR (TRIPLE MUTANT)/DNA COMPLEX-DNA COMPLEX, DOUBLE HELIX, TRANSCRIPTION-DNA.1A</fullName>
    </submittedName>
</protein>
<dbReference type="PROSITE" id="PS50943">
    <property type="entry name" value="HTH_CROC1"/>
    <property type="match status" value="1"/>
</dbReference>
<dbReference type="InterPro" id="IPR045526">
    <property type="entry name" value="DUF6471"/>
</dbReference>
<dbReference type="InterPro" id="IPR001387">
    <property type="entry name" value="Cro/C1-type_HTH"/>
</dbReference>
<sequence length="77" mass="8694">MVSQKIKQIMKMKKITNIQVAEHLGTSPQALANKFSRETLSAYELIAILDFLGCQISVEAFPDIIVKFNSNDLKREP</sequence>